<organismHost>
    <name type="scientific">Glossina</name>
    <name type="common">tsetse flies</name>
    <dbReference type="NCBI Taxonomy" id="7393"/>
</organismHost>
<gene>
    <name evidence="2" type="ORF">GpSGHVEth083</name>
</gene>
<dbReference type="Proteomes" id="UP000282469">
    <property type="component" value="Segment"/>
</dbReference>
<feature type="transmembrane region" description="Helical" evidence="1">
    <location>
        <begin position="6"/>
        <end position="27"/>
    </location>
</feature>
<proteinExistence type="predicted"/>
<dbReference type="RefSeq" id="YP_001687024.1">
    <property type="nucleotide sequence ID" value="NC_010356.1"/>
</dbReference>
<keyword evidence="1" id="KW-1133">Transmembrane helix</keyword>
<dbReference type="Pfam" id="PF05006">
    <property type="entry name" value="PIF3"/>
    <property type="match status" value="1"/>
</dbReference>
<dbReference type="InterPro" id="IPR007703">
    <property type="entry name" value="PIF3"/>
</dbReference>
<evidence type="ECO:0000313" key="2">
    <source>
        <dbReference type="EMBL" id="AMB48687.1"/>
    </source>
</evidence>
<organism evidence="2 3">
    <name type="scientific">Glossina hytrovirus (isolate Glossina pallidipes/Ethiopia/Seibersdorf/-)</name>
    <name type="common">GHV</name>
    <dbReference type="NCBI Taxonomy" id="379529"/>
    <lineage>
        <taxon>Viruses</taxon>
        <taxon>Viruses incertae sedis</taxon>
        <taxon>Naldaviricetes</taxon>
        <taxon>Lefavirales</taxon>
        <taxon>Hytrosaviridae</taxon>
        <taxon>Glossinavirus</taxon>
        <taxon>Glossinavirus glopallidipedis</taxon>
    </lineage>
</organism>
<dbReference type="EMBL" id="KU050077">
    <property type="protein sequence ID" value="AMB48687.1"/>
    <property type="molecule type" value="Genomic_DNA"/>
</dbReference>
<name>A0A110AQ78_GHVS</name>
<sequence>MNLNYLIFLYMIFLICIFIINVLIIIFNSNDYPDIERDIKEKLNLVDAEEANTKVDCLQTTRYCEKIEDCNTFCDKYSDNLLYTCDEISRKCVLDDGSSNWEDDDGGTNLTCNKNHGFIKCYAVNELTSFWICLNTLPHIFTDDDKLKPFVCANGKIEEINDDGGDFNLMSKCKCFDGFIKVNYMQRPDIPVCLPVNLVNIFPSFIINNKR</sequence>
<protein>
    <submittedName>
        <fullName evidence="2">Per os infectivity factor 3-like protein</fullName>
    </submittedName>
</protein>
<dbReference type="OrthoDB" id="9997at10239"/>
<evidence type="ECO:0000313" key="3">
    <source>
        <dbReference type="Proteomes" id="UP000282469"/>
    </source>
</evidence>
<keyword evidence="1" id="KW-0812">Transmembrane</keyword>
<reference evidence="2 3" key="1">
    <citation type="journal article" date="2016" name="J. Gen. Virol.">
        <title>Comprehensive annotation of Glossina pallidipes salivary gland hypertrophy virus from Ethiopian tsetse flies: a proteogenomics approach.</title>
        <authorList>
            <person name="Abd-Alla A.M."/>
            <person name="Kariithi H.M."/>
            <person name="Cousserans F."/>
            <person name="Parker N.J."/>
            <person name="Ince I.A."/>
            <person name="Scully E.D."/>
            <person name="Boeren S."/>
            <person name="Geib S.M."/>
            <person name="Mekonnen S."/>
            <person name="Vlak J.M."/>
            <person name="Parker A.G."/>
            <person name="Vreysen M.J."/>
            <person name="Bergoin M."/>
        </authorList>
    </citation>
    <scope>NUCLEOTIDE SEQUENCE [LARGE SCALE GENOMIC DNA]</scope>
    <source>
        <strain evidence="2 3">Ethiopian</strain>
    </source>
</reference>
<dbReference type="KEGG" id="vg:5950950"/>
<keyword evidence="1" id="KW-0472">Membrane</keyword>
<accession>A0A110AQ78</accession>
<evidence type="ECO:0000256" key="1">
    <source>
        <dbReference type="SAM" id="Phobius"/>
    </source>
</evidence>